<evidence type="ECO:0000259" key="2">
    <source>
        <dbReference type="Pfam" id="PF04909"/>
    </source>
</evidence>
<dbReference type="Gene3D" id="3.20.20.140">
    <property type="entry name" value="Metal-dependent hydrolases"/>
    <property type="match status" value="1"/>
</dbReference>
<dbReference type="Proteomes" id="UP000807825">
    <property type="component" value="Unassembled WGS sequence"/>
</dbReference>
<dbReference type="AlphaFoldDB" id="A0A9D6V3G6"/>
<dbReference type="InterPro" id="IPR032465">
    <property type="entry name" value="ACMSD"/>
</dbReference>
<dbReference type="Pfam" id="PF04909">
    <property type="entry name" value="Amidohydro_2"/>
    <property type="match status" value="1"/>
</dbReference>
<evidence type="ECO:0000313" key="3">
    <source>
        <dbReference type="EMBL" id="MBI5250053.1"/>
    </source>
</evidence>
<name>A0A9D6V3G6_9BACT</name>
<dbReference type="SUPFAM" id="SSF51556">
    <property type="entry name" value="Metallo-dependent hydrolases"/>
    <property type="match status" value="1"/>
</dbReference>
<proteinExistence type="predicted"/>
<protein>
    <submittedName>
        <fullName evidence="3">Amidohydrolase</fullName>
    </submittedName>
</protein>
<keyword evidence="1" id="KW-0456">Lyase</keyword>
<evidence type="ECO:0000313" key="4">
    <source>
        <dbReference type="Proteomes" id="UP000807825"/>
    </source>
</evidence>
<dbReference type="InterPro" id="IPR032466">
    <property type="entry name" value="Metal_Hydrolase"/>
</dbReference>
<dbReference type="GO" id="GO:0016787">
    <property type="term" value="F:hydrolase activity"/>
    <property type="evidence" value="ECO:0007669"/>
    <property type="project" value="InterPro"/>
</dbReference>
<reference evidence="3" key="1">
    <citation type="submission" date="2020-07" db="EMBL/GenBank/DDBJ databases">
        <title>Huge and variable diversity of episymbiotic CPR bacteria and DPANN archaea in groundwater ecosystems.</title>
        <authorList>
            <person name="He C.Y."/>
            <person name="Keren R."/>
            <person name="Whittaker M."/>
            <person name="Farag I.F."/>
            <person name="Doudna J."/>
            <person name="Cate J.H.D."/>
            <person name="Banfield J.F."/>
        </authorList>
    </citation>
    <scope>NUCLEOTIDE SEQUENCE</scope>
    <source>
        <strain evidence="3">NC_groundwater_1664_Pr3_B-0.1um_52_9</strain>
    </source>
</reference>
<organism evidence="3 4">
    <name type="scientific">Desulfomonile tiedjei</name>
    <dbReference type="NCBI Taxonomy" id="2358"/>
    <lineage>
        <taxon>Bacteria</taxon>
        <taxon>Pseudomonadati</taxon>
        <taxon>Thermodesulfobacteriota</taxon>
        <taxon>Desulfomonilia</taxon>
        <taxon>Desulfomonilales</taxon>
        <taxon>Desulfomonilaceae</taxon>
        <taxon>Desulfomonile</taxon>
    </lineage>
</organism>
<dbReference type="CDD" id="cd01292">
    <property type="entry name" value="metallo-dependent_hydrolases"/>
    <property type="match status" value="1"/>
</dbReference>
<evidence type="ECO:0000256" key="1">
    <source>
        <dbReference type="ARBA" id="ARBA00023239"/>
    </source>
</evidence>
<sequence>MPVLDFHIHLGRRHHLTERLIEYLTKDIGEEALRQADNITPEALSGFLQSQGIRHAVMLAEYTPKTTGIVPNEFVAEFCSQSDQLIPFCSINMQSEEDPGVQVENAVKKLGCRGIKLLPSYAHFYPDDPRILPAYEAASCLGIPVMFHTGTSLFPGSRVRYANPLLLDDVAEDFPNLTIIMCHAGRPFWYAESEWMLRRHRNTYIDIAGIPPNQLPAIFPKLEKLADRFVFGSDWPNFPSIQKQVSLVRELPLRHDIIEAILWENGARLLNLAP</sequence>
<dbReference type="PANTHER" id="PTHR21240">
    <property type="entry name" value="2-AMINO-3-CARBOXYLMUCONATE-6-SEMIALDEHYDE DECARBOXYLASE"/>
    <property type="match status" value="1"/>
</dbReference>
<accession>A0A9D6V3G6</accession>
<dbReference type="InterPro" id="IPR006680">
    <property type="entry name" value="Amidohydro-rel"/>
</dbReference>
<feature type="domain" description="Amidohydrolase-related" evidence="2">
    <location>
        <begin position="60"/>
        <end position="272"/>
    </location>
</feature>
<dbReference type="GO" id="GO:0016831">
    <property type="term" value="F:carboxy-lyase activity"/>
    <property type="evidence" value="ECO:0007669"/>
    <property type="project" value="InterPro"/>
</dbReference>
<comment type="caution">
    <text evidence="3">The sequence shown here is derived from an EMBL/GenBank/DDBJ whole genome shotgun (WGS) entry which is preliminary data.</text>
</comment>
<gene>
    <name evidence="3" type="ORF">HY912_11215</name>
</gene>
<dbReference type="EMBL" id="JACRDE010000301">
    <property type="protein sequence ID" value="MBI5250053.1"/>
    <property type="molecule type" value="Genomic_DNA"/>
</dbReference>